<sequence>MADLCGGGNESPDRLKARLKFLTNHARDIIKPKRGWMQLESNGDIRVFDSRTATNILSQFFLFSRVSSPEMNQRYGPLLGKISTRVQQHSRGITGHEIYFVRDRAYLLVFRTEPIRVRLEELHQWRKLMTPSGLEIATFRLAELRPYRTTCKEGQAADLSDLEVNPSVEVVRLRSNSQECESHLSVLDPKQAAGRSCAAH</sequence>
<accession>A0ABQ8SZV5</accession>
<dbReference type="EMBL" id="JAJSOF020000017">
    <property type="protein sequence ID" value="KAJ4439739.1"/>
    <property type="molecule type" value="Genomic_DNA"/>
</dbReference>
<name>A0ABQ8SZV5_PERAM</name>
<organism evidence="1 2">
    <name type="scientific">Periplaneta americana</name>
    <name type="common">American cockroach</name>
    <name type="synonym">Blatta americana</name>
    <dbReference type="NCBI Taxonomy" id="6978"/>
    <lineage>
        <taxon>Eukaryota</taxon>
        <taxon>Metazoa</taxon>
        <taxon>Ecdysozoa</taxon>
        <taxon>Arthropoda</taxon>
        <taxon>Hexapoda</taxon>
        <taxon>Insecta</taxon>
        <taxon>Pterygota</taxon>
        <taxon>Neoptera</taxon>
        <taxon>Polyneoptera</taxon>
        <taxon>Dictyoptera</taxon>
        <taxon>Blattodea</taxon>
        <taxon>Blattoidea</taxon>
        <taxon>Blattidae</taxon>
        <taxon>Blattinae</taxon>
        <taxon>Periplaneta</taxon>
    </lineage>
</organism>
<evidence type="ECO:0000313" key="2">
    <source>
        <dbReference type="Proteomes" id="UP001148838"/>
    </source>
</evidence>
<proteinExistence type="predicted"/>
<protein>
    <submittedName>
        <fullName evidence="1">Uncharacterized protein</fullName>
    </submittedName>
</protein>
<gene>
    <name evidence="1" type="ORF">ANN_07867</name>
</gene>
<comment type="caution">
    <text evidence="1">The sequence shown here is derived from an EMBL/GenBank/DDBJ whole genome shotgun (WGS) entry which is preliminary data.</text>
</comment>
<evidence type="ECO:0000313" key="1">
    <source>
        <dbReference type="EMBL" id="KAJ4439739.1"/>
    </source>
</evidence>
<reference evidence="1 2" key="1">
    <citation type="journal article" date="2022" name="Allergy">
        <title>Genome assembly and annotation of Periplaneta americana reveal a comprehensive cockroach allergen profile.</title>
        <authorList>
            <person name="Wang L."/>
            <person name="Xiong Q."/>
            <person name="Saelim N."/>
            <person name="Wang L."/>
            <person name="Nong W."/>
            <person name="Wan A.T."/>
            <person name="Shi M."/>
            <person name="Liu X."/>
            <person name="Cao Q."/>
            <person name="Hui J.H.L."/>
            <person name="Sookrung N."/>
            <person name="Leung T.F."/>
            <person name="Tungtrongchitr A."/>
            <person name="Tsui S.K.W."/>
        </authorList>
    </citation>
    <scope>NUCLEOTIDE SEQUENCE [LARGE SCALE GENOMIC DNA]</scope>
    <source>
        <strain evidence="1">PWHHKU_190912</strain>
    </source>
</reference>
<keyword evidence="2" id="KW-1185">Reference proteome</keyword>
<dbReference type="Proteomes" id="UP001148838">
    <property type="component" value="Unassembled WGS sequence"/>
</dbReference>